<evidence type="ECO:0000256" key="1">
    <source>
        <dbReference type="SAM" id="Phobius"/>
    </source>
</evidence>
<sequence>MSMSMSMSTARRLLVAVPPYPLACAAVAFSYRSLRDRLPNPMATHIGSGNKADGFDDPGAFLAVSLTVFLAVGVVFAFLIWLTRSAPGQQRGVAVAGGGMGVALGWIVVGILRANADVGAGGDAADVTLPGWQAGLAFAAGAVYGLLGWPAAGRDKAPAPATEPAPADAARLPLAESESASWTRVAGGRAQVGVGAITLVSAVLIGFVAGWPAALICAAFGVPLVLLCRVRVSADRRGITVTPAVLPWPRLNVPLERIEEAGHRSVDALRDLGGWGYKAHPGVSGIVLRSGDAISARLTNGSEFVVTVDDAATAAALLNTLADRERSIGGRA</sequence>
<keyword evidence="3" id="KW-1185">Reference proteome</keyword>
<feature type="transmembrane region" description="Helical" evidence="1">
    <location>
        <begin position="132"/>
        <end position="152"/>
    </location>
</feature>
<name>A0ABW7T6M1_9ACTN</name>
<evidence type="ECO:0000313" key="3">
    <source>
        <dbReference type="Proteomes" id="UP001611162"/>
    </source>
</evidence>
<organism evidence="2 3">
    <name type="scientific">Streptomyces abikoensis</name>
    <dbReference type="NCBI Taxonomy" id="97398"/>
    <lineage>
        <taxon>Bacteria</taxon>
        <taxon>Bacillati</taxon>
        <taxon>Actinomycetota</taxon>
        <taxon>Actinomycetes</taxon>
        <taxon>Kitasatosporales</taxon>
        <taxon>Streptomycetaceae</taxon>
        <taxon>Streptomyces</taxon>
    </lineage>
</organism>
<dbReference type="Proteomes" id="UP001611162">
    <property type="component" value="Unassembled WGS sequence"/>
</dbReference>
<feature type="transmembrane region" description="Helical" evidence="1">
    <location>
        <begin position="93"/>
        <end position="112"/>
    </location>
</feature>
<feature type="transmembrane region" description="Helical" evidence="1">
    <location>
        <begin position="60"/>
        <end position="81"/>
    </location>
</feature>
<dbReference type="RefSeq" id="WP_397613251.1">
    <property type="nucleotide sequence ID" value="NZ_JBIRRB010000005.1"/>
</dbReference>
<keyword evidence="1" id="KW-0472">Membrane</keyword>
<keyword evidence="1" id="KW-0812">Transmembrane</keyword>
<evidence type="ECO:0000313" key="2">
    <source>
        <dbReference type="EMBL" id="MFI0912296.1"/>
    </source>
</evidence>
<accession>A0ABW7T6M1</accession>
<dbReference type="EMBL" id="JBIRRB010000005">
    <property type="protein sequence ID" value="MFI0912296.1"/>
    <property type="molecule type" value="Genomic_DNA"/>
</dbReference>
<evidence type="ECO:0008006" key="4">
    <source>
        <dbReference type="Google" id="ProtNLM"/>
    </source>
</evidence>
<protein>
    <recommendedName>
        <fullName evidence="4">DUF1648 domain-containing protein</fullName>
    </recommendedName>
</protein>
<keyword evidence="1" id="KW-1133">Transmembrane helix</keyword>
<reference evidence="2 3" key="1">
    <citation type="submission" date="2024-10" db="EMBL/GenBank/DDBJ databases">
        <title>The Natural Products Discovery Center: Release of the First 8490 Sequenced Strains for Exploring Actinobacteria Biosynthetic Diversity.</title>
        <authorList>
            <person name="Kalkreuter E."/>
            <person name="Kautsar S.A."/>
            <person name="Yang D."/>
            <person name="Bader C.D."/>
            <person name="Teijaro C.N."/>
            <person name="Fluegel L."/>
            <person name="Davis C.M."/>
            <person name="Simpson J.R."/>
            <person name="Lauterbach L."/>
            <person name="Steele A.D."/>
            <person name="Gui C."/>
            <person name="Meng S."/>
            <person name="Li G."/>
            <person name="Viehrig K."/>
            <person name="Ye F."/>
            <person name="Su P."/>
            <person name="Kiefer A.F."/>
            <person name="Nichols A."/>
            <person name="Cepeda A.J."/>
            <person name="Yan W."/>
            <person name="Fan B."/>
            <person name="Jiang Y."/>
            <person name="Adhikari A."/>
            <person name="Zheng C.-J."/>
            <person name="Schuster L."/>
            <person name="Cowan T.M."/>
            <person name="Smanski M.J."/>
            <person name="Chevrette M.G."/>
            <person name="De Carvalho L.P.S."/>
            <person name="Shen B."/>
        </authorList>
    </citation>
    <scope>NUCLEOTIDE SEQUENCE [LARGE SCALE GENOMIC DNA]</scope>
    <source>
        <strain evidence="2 3">NPDC020979</strain>
    </source>
</reference>
<comment type="caution">
    <text evidence="2">The sequence shown here is derived from an EMBL/GenBank/DDBJ whole genome shotgun (WGS) entry which is preliminary data.</text>
</comment>
<gene>
    <name evidence="2" type="ORF">ACH4TF_17780</name>
</gene>
<feature type="transmembrane region" description="Helical" evidence="1">
    <location>
        <begin position="190"/>
        <end position="207"/>
    </location>
</feature>
<proteinExistence type="predicted"/>